<evidence type="ECO:0000313" key="2">
    <source>
        <dbReference type="EMBL" id="GLC51194.1"/>
    </source>
</evidence>
<comment type="caution">
    <text evidence="2">The sequence shown here is derived from an EMBL/GenBank/DDBJ whole genome shotgun (WGS) entry which is preliminary data.</text>
</comment>
<dbReference type="OrthoDB" id="543852at2759"/>
<name>A0A9W6F008_9CHLO</name>
<evidence type="ECO:0000256" key="1">
    <source>
        <dbReference type="SAM" id="MobiDB-lite"/>
    </source>
</evidence>
<sequence>MDVDGDGLDEGLLHDLFTCLEQDADGQNGDVVESSSMKLAQGIDALQREGQGLATTVAARKQLPARQQQKLSSDKASQGSFGSEGRSKRARDADKVKELEAIAAAKMEQFAALLQRNNELKFKSKILADAVMLRDIQLRIVKEAGRSSSPWPIPSLPGGGGTAGSGLTDPVLAELQLLRTAAQAVHAPGSVRLLLAPEVDASLEQTDVVIVGRQQVAASWKGFVAEASTLLLALDVNPADEAAACRMKQVTAEISRLCRHMSLLAPDTMLAVMQTHLETSTELTTPEPGFWSQVLQSLRLTEEQLRELRAVYELFSGIMRRILAERRAVQAQLSAGLQAEPRPPLVAQQQVPPEAEVLPSLERNMRKEGAAHLLVRAFMFGRVLSIVQMCRAAVHSYPYFPNPTGLAAAATGVSV</sequence>
<dbReference type="EMBL" id="BRXU01000004">
    <property type="protein sequence ID" value="GLC51194.1"/>
    <property type="molecule type" value="Genomic_DNA"/>
</dbReference>
<reference evidence="2 3" key="1">
    <citation type="journal article" date="2023" name="Commun. Biol.">
        <title>Reorganization of the ancestral sex-determining regions during the evolution of trioecy in Pleodorina starrii.</title>
        <authorList>
            <person name="Takahashi K."/>
            <person name="Suzuki S."/>
            <person name="Kawai-Toyooka H."/>
            <person name="Yamamoto K."/>
            <person name="Hamaji T."/>
            <person name="Ootsuki R."/>
            <person name="Yamaguchi H."/>
            <person name="Kawachi M."/>
            <person name="Higashiyama T."/>
            <person name="Nozaki H."/>
        </authorList>
    </citation>
    <scope>NUCLEOTIDE SEQUENCE [LARGE SCALE GENOMIC DNA]</scope>
    <source>
        <strain evidence="2 3">NIES-4479</strain>
    </source>
</reference>
<feature type="compositionally biased region" description="Polar residues" evidence="1">
    <location>
        <begin position="65"/>
        <end position="81"/>
    </location>
</feature>
<evidence type="ECO:0000313" key="3">
    <source>
        <dbReference type="Proteomes" id="UP001165080"/>
    </source>
</evidence>
<proteinExistence type="predicted"/>
<protein>
    <submittedName>
        <fullName evidence="2">Uncharacterized protein</fullName>
    </submittedName>
</protein>
<organism evidence="2 3">
    <name type="scientific">Pleodorina starrii</name>
    <dbReference type="NCBI Taxonomy" id="330485"/>
    <lineage>
        <taxon>Eukaryota</taxon>
        <taxon>Viridiplantae</taxon>
        <taxon>Chlorophyta</taxon>
        <taxon>core chlorophytes</taxon>
        <taxon>Chlorophyceae</taxon>
        <taxon>CS clade</taxon>
        <taxon>Chlamydomonadales</taxon>
        <taxon>Volvocaceae</taxon>
        <taxon>Pleodorina</taxon>
    </lineage>
</organism>
<feature type="region of interest" description="Disordered" evidence="1">
    <location>
        <begin position="62"/>
        <end position="93"/>
    </location>
</feature>
<accession>A0A9W6F008</accession>
<dbReference type="AlphaFoldDB" id="A0A9W6F008"/>
<dbReference type="Proteomes" id="UP001165080">
    <property type="component" value="Unassembled WGS sequence"/>
</dbReference>
<gene>
    <name evidence="2" type="primary">PLEST007234</name>
    <name evidence="2" type="ORF">PLESTB_000476000</name>
</gene>
<keyword evidence="3" id="KW-1185">Reference proteome</keyword>